<reference evidence="2 3" key="1">
    <citation type="submission" date="2024-04" db="EMBL/GenBank/DDBJ databases">
        <title>Phyllosticta paracitricarpa is synonymous to the EU quarantine fungus P. citricarpa based on phylogenomic analyses.</title>
        <authorList>
            <consortium name="Lawrence Berkeley National Laboratory"/>
            <person name="Van Ingen-Buijs V.A."/>
            <person name="Van Westerhoven A.C."/>
            <person name="Haridas S."/>
            <person name="Skiadas P."/>
            <person name="Martin F."/>
            <person name="Groenewald J.Z."/>
            <person name="Crous P.W."/>
            <person name="Seidl M.F."/>
        </authorList>
    </citation>
    <scope>NUCLEOTIDE SEQUENCE [LARGE SCALE GENOMIC DNA]</scope>
    <source>
        <strain evidence="2 3">CBS 123374</strain>
    </source>
</reference>
<dbReference type="Proteomes" id="UP001492380">
    <property type="component" value="Unassembled WGS sequence"/>
</dbReference>
<keyword evidence="3" id="KW-1185">Reference proteome</keyword>
<evidence type="ECO:0000313" key="2">
    <source>
        <dbReference type="EMBL" id="KAK8239922.1"/>
    </source>
</evidence>
<protein>
    <submittedName>
        <fullName evidence="2">Uncharacterized protein</fullName>
    </submittedName>
</protein>
<proteinExistence type="predicted"/>
<dbReference type="PANTHER" id="PTHR38167">
    <property type="entry name" value="C2H2-TYPE DOMAIN-CONTAINING PROTEIN"/>
    <property type="match status" value="1"/>
</dbReference>
<feature type="region of interest" description="Disordered" evidence="1">
    <location>
        <begin position="58"/>
        <end position="117"/>
    </location>
</feature>
<accession>A0ABR1YUN4</accession>
<feature type="compositionally biased region" description="Basic and acidic residues" evidence="1">
    <location>
        <begin position="90"/>
        <end position="108"/>
    </location>
</feature>
<organism evidence="2 3">
    <name type="scientific">Phyllosticta capitalensis</name>
    <dbReference type="NCBI Taxonomy" id="121624"/>
    <lineage>
        <taxon>Eukaryota</taxon>
        <taxon>Fungi</taxon>
        <taxon>Dikarya</taxon>
        <taxon>Ascomycota</taxon>
        <taxon>Pezizomycotina</taxon>
        <taxon>Dothideomycetes</taxon>
        <taxon>Dothideomycetes incertae sedis</taxon>
        <taxon>Botryosphaeriales</taxon>
        <taxon>Phyllostictaceae</taxon>
        <taxon>Phyllosticta</taxon>
    </lineage>
</organism>
<dbReference type="EMBL" id="JBBWRZ010000003">
    <property type="protein sequence ID" value="KAK8239922.1"/>
    <property type="molecule type" value="Genomic_DNA"/>
</dbReference>
<comment type="caution">
    <text evidence="2">The sequence shown here is derived from an EMBL/GenBank/DDBJ whole genome shotgun (WGS) entry which is preliminary data.</text>
</comment>
<evidence type="ECO:0000256" key="1">
    <source>
        <dbReference type="SAM" id="MobiDB-lite"/>
    </source>
</evidence>
<sequence length="262" mass="29741">MPKGRSFIEMIPPLLREALEEADHDLLQHLAAIMYYDHPEKRRFIESLFFVDKSEVPKFEGDDTEPEDEAKLPVEHHETNAPQPTPAGEEPAKEAKETKEAKEAKEPATTEASKPVANASTIAANVARLPVPDLKRKRHRYATCYNCEAEYDVRNNHEEACFYHDGAFTATGEKAKNDLSMSGDLEYDQTYWGRYCERPGNSHIATQENFEEQPEGFNWTCCDESGESEGCQTGPHIDNREEVTEKKRVCLIQCCGLEEVEI</sequence>
<feature type="compositionally biased region" description="Basic and acidic residues" evidence="1">
    <location>
        <begin position="69"/>
        <end position="79"/>
    </location>
</feature>
<name>A0ABR1YUN4_9PEZI</name>
<gene>
    <name evidence="2" type="ORF">HDK90DRAFT_547760</name>
</gene>
<dbReference type="PANTHER" id="PTHR38167:SF1">
    <property type="entry name" value="C2H2-TYPE DOMAIN-CONTAINING PROTEIN"/>
    <property type="match status" value="1"/>
</dbReference>
<evidence type="ECO:0000313" key="3">
    <source>
        <dbReference type="Proteomes" id="UP001492380"/>
    </source>
</evidence>